<name>A0A6J5LNX1_9CAUD</name>
<dbReference type="EMBL" id="LR797174">
    <property type="protein sequence ID" value="CAB4191361.1"/>
    <property type="molecule type" value="Genomic_DNA"/>
</dbReference>
<gene>
    <name evidence="2" type="ORF">UFOVP1226_32</name>
    <name evidence="1" type="ORF">UFOVP278_9</name>
</gene>
<reference evidence="1" key="1">
    <citation type="submission" date="2020-04" db="EMBL/GenBank/DDBJ databases">
        <authorList>
            <person name="Chiriac C."/>
            <person name="Salcher M."/>
            <person name="Ghai R."/>
            <person name="Kavagutti S V."/>
        </authorList>
    </citation>
    <scope>NUCLEOTIDE SEQUENCE</scope>
</reference>
<organism evidence="1">
    <name type="scientific">uncultured Caudovirales phage</name>
    <dbReference type="NCBI Taxonomy" id="2100421"/>
    <lineage>
        <taxon>Viruses</taxon>
        <taxon>Duplodnaviria</taxon>
        <taxon>Heunggongvirae</taxon>
        <taxon>Uroviricota</taxon>
        <taxon>Caudoviricetes</taxon>
        <taxon>Peduoviridae</taxon>
        <taxon>Maltschvirus</taxon>
        <taxon>Maltschvirus maltsch</taxon>
    </lineage>
</organism>
<accession>A0A6J5LNX1</accession>
<sequence length="119" mass="12477">MNTSIEVITSHSTVLGAKAFLIMGEYAHNGNAVQSLPLSIEDLYALAAELLQAAVDMNADAAVDAADRQADRASGKGTDLYALELAQQREKDKAAGIYATNPIGKAAQELAAQMLKGTQ</sequence>
<protein>
    <submittedName>
        <fullName evidence="1">Uncharacterized protein</fullName>
    </submittedName>
</protein>
<dbReference type="EMBL" id="LR796291">
    <property type="protein sequence ID" value="CAB4134780.1"/>
    <property type="molecule type" value="Genomic_DNA"/>
</dbReference>
<proteinExistence type="predicted"/>
<evidence type="ECO:0000313" key="1">
    <source>
        <dbReference type="EMBL" id="CAB4134780.1"/>
    </source>
</evidence>
<evidence type="ECO:0000313" key="2">
    <source>
        <dbReference type="EMBL" id="CAB4191361.1"/>
    </source>
</evidence>